<dbReference type="InterPro" id="IPR008929">
    <property type="entry name" value="Chondroitin_lyas"/>
</dbReference>
<dbReference type="InterPro" id="IPR011071">
    <property type="entry name" value="Lyase_8-like_C"/>
</dbReference>
<feature type="domain" description="Polysaccharide lyase family 8 C-terminal" evidence="6">
    <location>
        <begin position="663"/>
        <end position="735"/>
    </location>
</feature>
<dbReference type="InterPro" id="IPR003159">
    <property type="entry name" value="Lyase_8_central_dom"/>
</dbReference>
<organism evidence="8 9">
    <name type="scientific">Psilocybe cf. subviscida</name>
    <dbReference type="NCBI Taxonomy" id="2480587"/>
    <lineage>
        <taxon>Eukaryota</taxon>
        <taxon>Fungi</taxon>
        <taxon>Dikarya</taxon>
        <taxon>Basidiomycota</taxon>
        <taxon>Agaricomycotina</taxon>
        <taxon>Agaricomycetes</taxon>
        <taxon>Agaricomycetidae</taxon>
        <taxon>Agaricales</taxon>
        <taxon>Agaricineae</taxon>
        <taxon>Strophariaceae</taxon>
        <taxon>Psilocybe</taxon>
    </lineage>
</organism>
<dbReference type="PANTHER" id="PTHR38481:SF1">
    <property type="entry name" value="HYALURONATE LYASE"/>
    <property type="match status" value="1"/>
</dbReference>
<comment type="caution">
    <text evidence="8">The sequence shown here is derived from an EMBL/GenBank/DDBJ whole genome shotgun (WGS) entry which is preliminary data.</text>
</comment>
<dbReference type="Gene3D" id="2.60.220.10">
    <property type="entry name" value="Polysaccharide lyase family 8-like, C-terminal"/>
    <property type="match status" value="1"/>
</dbReference>
<keyword evidence="9" id="KW-1185">Reference proteome</keyword>
<accession>A0A8H5AVZ1</accession>
<evidence type="ECO:0000259" key="6">
    <source>
        <dbReference type="Pfam" id="PF02884"/>
    </source>
</evidence>
<dbReference type="SUPFAM" id="SSF49863">
    <property type="entry name" value="Hyaluronate lyase-like, C-terminal domain"/>
    <property type="match status" value="1"/>
</dbReference>
<evidence type="ECO:0000259" key="5">
    <source>
        <dbReference type="Pfam" id="PF02278"/>
    </source>
</evidence>
<dbReference type="GO" id="GO:0030246">
    <property type="term" value="F:carbohydrate binding"/>
    <property type="evidence" value="ECO:0007669"/>
    <property type="project" value="InterPro"/>
</dbReference>
<dbReference type="GO" id="GO:0016837">
    <property type="term" value="F:carbon-oxygen lyase activity, acting on polysaccharides"/>
    <property type="evidence" value="ECO:0007669"/>
    <property type="project" value="UniProtKB-ARBA"/>
</dbReference>
<dbReference type="AlphaFoldDB" id="A0A8H5AVZ1"/>
<dbReference type="OrthoDB" id="5980780at2759"/>
<evidence type="ECO:0000256" key="2">
    <source>
        <dbReference type="ARBA" id="ARBA00022729"/>
    </source>
</evidence>
<dbReference type="Pfam" id="PF08124">
    <property type="entry name" value="Lyase_8_N"/>
    <property type="match status" value="1"/>
</dbReference>
<feature type="signal peptide" evidence="4">
    <location>
        <begin position="1"/>
        <end position="23"/>
    </location>
</feature>
<evidence type="ECO:0008006" key="10">
    <source>
        <dbReference type="Google" id="ProtNLM"/>
    </source>
</evidence>
<dbReference type="SUPFAM" id="SSF48230">
    <property type="entry name" value="Chondroitin AC/alginate lyase"/>
    <property type="match status" value="1"/>
</dbReference>
<keyword evidence="3" id="KW-0456">Lyase</keyword>
<dbReference type="Proteomes" id="UP000567179">
    <property type="component" value="Unassembled WGS sequence"/>
</dbReference>
<evidence type="ECO:0000313" key="9">
    <source>
        <dbReference type="Proteomes" id="UP000567179"/>
    </source>
</evidence>
<protein>
    <recommendedName>
        <fullName evidence="10">Polysaccharide lyase family 8 protein</fullName>
    </recommendedName>
</protein>
<reference evidence="8 9" key="1">
    <citation type="journal article" date="2020" name="ISME J.">
        <title>Uncovering the hidden diversity of litter-decomposition mechanisms in mushroom-forming fungi.</title>
        <authorList>
            <person name="Floudas D."/>
            <person name="Bentzer J."/>
            <person name="Ahren D."/>
            <person name="Johansson T."/>
            <person name="Persson P."/>
            <person name="Tunlid A."/>
        </authorList>
    </citation>
    <scope>NUCLEOTIDE SEQUENCE [LARGE SCALE GENOMIC DNA]</scope>
    <source>
        <strain evidence="8 9">CBS 101986</strain>
    </source>
</reference>
<evidence type="ECO:0000259" key="7">
    <source>
        <dbReference type="Pfam" id="PF08124"/>
    </source>
</evidence>
<dbReference type="InterPro" id="IPR012970">
    <property type="entry name" value="Lyase_8_alpha_N"/>
</dbReference>
<dbReference type="SUPFAM" id="SSF74650">
    <property type="entry name" value="Galactose mutarotase-like"/>
    <property type="match status" value="1"/>
</dbReference>
<evidence type="ECO:0000256" key="3">
    <source>
        <dbReference type="ARBA" id="ARBA00023239"/>
    </source>
</evidence>
<dbReference type="Pfam" id="PF02278">
    <property type="entry name" value="Lyase_8"/>
    <property type="match status" value="1"/>
</dbReference>
<evidence type="ECO:0000256" key="4">
    <source>
        <dbReference type="SAM" id="SignalP"/>
    </source>
</evidence>
<dbReference type="Pfam" id="PF02884">
    <property type="entry name" value="Lyase_8_C"/>
    <property type="match status" value="1"/>
</dbReference>
<feature type="domain" description="Polysaccharide lyase family 8 central" evidence="5">
    <location>
        <begin position="401"/>
        <end position="646"/>
    </location>
</feature>
<gene>
    <name evidence="8" type="ORF">D9619_003228</name>
</gene>
<dbReference type="InterPro" id="IPR038970">
    <property type="entry name" value="Lyase_8"/>
</dbReference>
<dbReference type="Gene3D" id="1.50.10.100">
    <property type="entry name" value="Chondroitin AC/alginate lyase"/>
    <property type="match status" value="1"/>
</dbReference>
<keyword evidence="2 4" id="KW-0732">Signal</keyword>
<dbReference type="Gene3D" id="2.70.98.10">
    <property type="match status" value="1"/>
</dbReference>
<proteinExistence type="inferred from homology"/>
<comment type="similarity">
    <text evidence="1">Belongs to the polysaccharide lyase 8 family.</text>
</comment>
<feature type="domain" description="Polysaccharide lyase 8 N-terminal alpha-helical" evidence="7">
    <location>
        <begin position="47"/>
        <end position="370"/>
    </location>
</feature>
<dbReference type="InterPro" id="IPR004103">
    <property type="entry name" value="Lyase_8_C"/>
</dbReference>
<dbReference type="EMBL" id="JAACJJ010000056">
    <property type="protein sequence ID" value="KAF5311746.1"/>
    <property type="molecule type" value="Genomic_DNA"/>
</dbReference>
<dbReference type="InterPro" id="IPR011013">
    <property type="entry name" value="Gal_mutarotase_sf_dom"/>
</dbReference>
<evidence type="ECO:0000256" key="1">
    <source>
        <dbReference type="ARBA" id="ARBA00006699"/>
    </source>
</evidence>
<name>A0A8H5AVZ1_9AGAR</name>
<dbReference type="PANTHER" id="PTHR38481">
    <property type="entry name" value="HYALURONATE LYASE"/>
    <property type="match status" value="1"/>
</dbReference>
<feature type="chain" id="PRO_5034067466" description="Polysaccharide lyase family 8 protein" evidence="4">
    <location>
        <begin position="24"/>
        <end position="778"/>
    </location>
</feature>
<dbReference type="GO" id="GO:0005576">
    <property type="term" value="C:extracellular region"/>
    <property type="evidence" value="ECO:0007669"/>
    <property type="project" value="InterPro"/>
</dbReference>
<evidence type="ECO:0000313" key="8">
    <source>
        <dbReference type="EMBL" id="KAF5311746.1"/>
    </source>
</evidence>
<dbReference type="InterPro" id="IPR014718">
    <property type="entry name" value="GH-type_carb-bd"/>
</dbReference>
<sequence length="778" mass="81960">MKQATTSLLVLSVLCAQSLLTVADDVSVATQQRLSVIVGSTTGASSIAAWQSSLGSNGKWPDSEIDYTTGCSAQTASWPAQSHWSRINTFAAAWHGGFKNAAQWTGDASLRASISAAMLYWFNNDFTTASCIDSGGTTACPCSTPGLWNTNWASNVILIPGWVGQVCLLLGNSLTAAESAGCQRMTSRAYNTFTTGINGVSAITGANTMDIASIGIDLGLATANTALLTDAYNRVHAEITVKNGIKADGIRADGSFGKSISLSPQTGFLSKINSGQHTGILYNGNYGKDYANDVYNLELTSGGTAYEAPVATRSAFISLIQAGLWMSFQNVVTGVLHWDFSVLGRIVALPVADNQATANLKTNLTQIAALGQLWNSADVTQVYNSLTASSSTANIGSINGNRMFNANDYMVHRGSGYVTTLKMFSKRTQNTECTNSQNPFGFHLSDGTVYTYVTGNEYEDIFPAWDWNLIPGITVDYGATSLSCSAARKTGTQGFVGGASDGTIGVAAMRYENPTSKALNWRKTWFFLNNDVQFVMLAKITSTTTAPVFSVLDQKRQDGPVYVNGVQSASGNYSSATTLWHAGVGYAFNTTLNPATSLSLSLTTSTGSWSSISTSSQPPVTVNLFAAWLNHIDTTAAMSYSVFPATTLASFQSKAAASQLRAVRNDGSISALLDATNNVAMIVYWVDAGGSVAIPSTTSGVAPLTVKTNGSSAIILNLNTWKITVSDPTQLLSSVLVTLSLGSGTIPAGWTSSSRALNTTINLPTDGTIGSSVQQTLF</sequence>
<dbReference type="GO" id="GO:0005975">
    <property type="term" value="P:carbohydrate metabolic process"/>
    <property type="evidence" value="ECO:0007669"/>
    <property type="project" value="InterPro"/>
</dbReference>